<dbReference type="VEuPathDB" id="FungiDB:RO3G_09077"/>
<dbReference type="eggNOG" id="KOG2495">
    <property type="taxonomic scope" value="Eukaryota"/>
</dbReference>
<protein>
    <recommendedName>
        <fullName evidence="6">FAD/NAD(P)-binding domain-containing protein</fullName>
    </recommendedName>
</protein>
<dbReference type="PRINTS" id="PR00368">
    <property type="entry name" value="FADPNR"/>
</dbReference>
<dbReference type="InterPro" id="IPR023753">
    <property type="entry name" value="FAD/NAD-binding_dom"/>
</dbReference>
<feature type="coiled-coil region" evidence="5">
    <location>
        <begin position="122"/>
        <end position="149"/>
    </location>
</feature>
<dbReference type="SUPFAM" id="SSF51905">
    <property type="entry name" value="FAD/NAD(P)-binding domain"/>
    <property type="match status" value="2"/>
</dbReference>
<dbReference type="RefSeq" id="XP_067519760.1">
    <property type="nucleotide sequence ID" value="XM_067663659.1"/>
</dbReference>
<evidence type="ECO:0000256" key="2">
    <source>
        <dbReference type="ARBA" id="ARBA00022630"/>
    </source>
</evidence>
<dbReference type="GO" id="GO:0050660">
    <property type="term" value="F:flavin adenine dinucleotide binding"/>
    <property type="evidence" value="ECO:0007669"/>
    <property type="project" value="TreeGrafter"/>
</dbReference>
<dbReference type="OrthoDB" id="202203at2759"/>
<dbReference type="EMBL" id="CH476737">
    <property type="protein sequence ID" value="EIE84364.1"/>
    <property type="molecule type" value="Genomic_DNA"/>
</dbReference>
<dbReference type="PANTHER" id="PTHR43735:SF3">
    <property type="entry name" value="FERROPTOSIS SUPPRESSOR PROTEIN 1"/>
    <property type="match status" value="1"/>
</dbReference>
<dbReference type="GeneID" id="93616040"/>
<reference evidence="8 9" key="1">
    <citation type="journal article" date="2009" name="PLoS Genet.">
        <title>Genomic analysis of the basal lineage fungus Rhizopus oryzae reveals a whole-genome duplication.</title>
        <authorList>
            <person name="Ma L.-J."/>
            <person name="Ibrahim A.S."/>
            <person name="Skory C."/>
            <person name="Grabherr M.G."/>
            <person name="Burger G."/>
            <person name="Butler M."/>
            <person name="Elias M."/>
            <person name="Idnurm A."/>
            <person name="Lang B.F."/>
            <person name="Sone T."/>
            <person name="Abe A."/>
            <person name="Calvo S.E."/>
            <person name="Corrochano L.M."/>
            <person name="Engels R."/>
            <person name="Fu J."/>
            <person name="Hansberg W."/>
            <person name="Kim J.-M."/>
            <person name="Kodira C.D."/>
            <person name="Koehrsen M.J."/>
            <person name="Liu B."/>
            <person name="Miranda-Saavedra D."/>
            <person name="O'Leary S."/>
            <person name="Ortiz-Castellanos L."/>
            <person name="Poulter R."/>
            <person name="Rodriguez-Romero J."/>
            <person name="Ruiz-Herrera J."/>
            <person name="Shen Y.-Q."/>
            <person name="Zeng Q."/>
            <person name="Galagan J."/>
            <person name="Birren B.W."/>
            <person name="Cuomo C.A."/>
            <person name="Wickes B.L."/>
        </authorList>
    </citation>
    <scope>NUCLEOTIDE SEQUENCE [LARGE SCALE GENOMIC DNA]</scope>
    <source>
        <strain evidence="8">RA 99-880</strain>
        <strain evidence="9">RA 99-880 / ATCC MYA-4621 / FGSC 9543 / NRRL 43880</strain>
    </source>
</reference>
<evidence type="ECO:0000313" key="8">
    <source>
        <dbReference type="EMBL" id="EIE84367.1"/>
    </source>
</evidence>
<gene>
    <name evidence="7" type="ORF">RO3G_09074</name>
    <name evidence="8" type="ORF">RO3G_09077</name>
</gene>
<dbReference type="GO" id="GO:0004174">
    <property type="term" value="F:electron-transferring-flavoprotein dehydrogenase activity"/>
    <property type="evidence" value="ECO:0007669"/>
    <property type="project" value="TreeGrafter"/>
</dbReference>
<dbReference type="Pfam" id="PF07992">
    <property type="entry name" value="Pyr_redox_2"/>
    <property type="match status" value="1"/>
</dbReference>
<dbReference type="PANTHER" id="PTHR43735">
    <property type="entry name" value="APOPTOSIS-INDUCING FACTOR 1"/>
    <property type="match status" value="1"/>
</dbReference>
<sequence>MIQEKNIVIVGGGFAGVETANVLEKELTRSNDSQYRIILIEKKTHFYHAIAGLRSAVIDWDQQILVPYTNLFKSDKHRVIQASAVQFEKNHIVLDRKVQGFGSSIPFDYLILATGTKRHPPAQSLATDIEDIRNDLHQTRQRIQSAKSILIVGGGPVGFELTGEIRDAYEDKEITLIHSNNRLFSSSTTNVKLSERGLALLQRNNVKVILNDRIETSPGHDPKGSMYQPEQGIVKTKLGKTLTGIDLVLVAFGDRPQTEWLKNSTIGNSILSESGYIKVRPTFQVDHPELSHVFVIGDAADFSETKHGYRIKDHVPPLVKNLLQLALLNDDKLKGRYKKKYDAMMVTFGKKQGVGLLPLFGGIVVESWVVGRLKSGTLFYKMVWENLNLEPPVVSFPPPLS</sequence>
<dbReference type="AlphaFoldDB" id="I1C7D7"/>
<reference evidence="8" key="2">
    <citation type="submission" date="2012-04" db="EMBL/GenBank/DDBJ databases">
        <title>Annotation of the Rhizopus oryzae genome.</title>
        <authorList>
            <consortium name="The Broad Institute Genome Sequencing Platform"/>
            <person name="Birren B."/>
            <person name="Lander E."/>
            <person name="Galagan J."/>
            <person name="Nusbaum C."/>
            <person name="Devon K."/>
            <person name="Ma L.-J."/>
            <person name="Jaffe D."/>
            <person name="Butler J."/>
            <person name="Alvarez P."/>
            <person name="Gnerre S."/>
            <person name="Grabherr M."/>
            <person name="Kleber M."/>
            <person name="Mauceli E."/>
            <person name="Brockman W."/>
            <person name="Rounsley S."/>
            <person name="Young S."/>
            <person name="LaButti K."/>
            <person name="Pushparaj V."/>
            <person name="DeCaprio D."/>
            <person name="Crawford M."/>
            <person name="Koehrsen M."/>
            <person name="Engels R."/>
            <person name="Montgomery P."/>
            <person name="Pearson M."/>
            <person name="Howarth C."/>
            <person name="Larson L."/>
            <person name="Luoma S."/>
            <person name="White J."/>
            <person name="O'Leary S."/>
            <person name="Kodira C."/>
            <person name="Zeng Q."/>
            <person name="Yandava C."/>
            <person name="Alvarado L."/>
            <person name="Skory C.D."/>
            <person name="Ibrahim A."/>
            <person name="Lang F."/>
            <person name="Wickes B.L."/>
            <person name="Liu B."/>
        </authorList>
    </citation>
    <scope>NUCLEOTIDE SEQUENCE</scope>
    <source>
        <strain evidence="8">RA 99-880</strain>
    </source>
</reference>
<keyword evidence="2" id="KW-0285">Flavoprotein</keyword>
<proteinExistence type="inferred from homology"/>
<dbReference type="VEuPathDB" id="FungiDB:RO3G_09074"/>
<evidence type="ECO:0000313" key="9">
    <source>
        <dbReference type="Proteomes" id="UP000009138"/>
    </source>
</evidence>
<keyword evidence="3" id="KW-0274">FAD</keyword>
<dbReference type="EMBL" id="CH476737">
    <property type="protein sequence ID" value="EIE84367.1"/>
    <property type="molecule type" value="Genomic_DNA"/>
</dbReference>
<dbReference type="OMA" id="REHISSW"/>
<evidence type="ECO:0000256" key="4">
    <source>
        <dbReference type="ARBA" id="ARBA00023002"/>
    </source>
</evidence>
<dbReference type="InterPro" id="IPR036188">
    <property type="entry name" value="FAD/NAD-bd_sf"/>
</dbReference>
<evidence type="ECO:0000256" key="1">
    <source>
        <dbReference type="ARBA" id="ARBA00006442"/>
    </source>
</evidence>
<feature type="domain" description="FAD/NAD(P)-binding" evidence="6">
    <location>
        <begin position="6"/>
        <end position="306"/>
    </location>
</feature>
<dbReference type="Proteomes" id="UP000009138">
    <property type="component" value="Unassembled WGS sequence"/>
</dbReference>
<dbReference type="GO" id="GO:0005737">
    <property type="term" value="C:cytoplasm"/>
    <property type="evidence" value="ECO:0007669"/>
    <property type="project" value="TreeGrafter"/>
</dbReference>
<dbReference type="Gene3D" id="3.50.50.100">
    <property type="match status" value="1"/>
</dbReference>
<accession>I1C7D7</accession>
<evidence type="ECO:0000256" key="3">
    <source>
        <dbReference type="ARBA" id="ARBA00022827"/>
    </source>
</evidence>
<evidence type="ECO:0000259" key="6">
    <source>
        <dbReference type="Pfam" id="PF07992"/>
    </source>
</evidence>
<organism evidence="8 9">
    <name type="scientific">Rhizopus delemar (strain RA 99-880 / ATCC MYA-4621 / FGSC 9543 / NRRL 43880)</name>
    <name type="common">Mucormycosis agent</name>
    <name type="synonym">Rhizopus arrhizus var. delemar</name>
    <dbReference type="NCBI Taxonomy" id="246409"/>
    <lineage>
        <taxon>Eukaryota</taxon>
        <taxon>Fungi</taxon>
        <taxon>Fungi incertae sedis</taxon>
        <taxon>Mucoromycota</taxon>
        <taxon>Mucoromycotina</taxon>
        <taxon>Mucoromycetes</taxon>
        <taxon>Mucorales</taxon>
        <taxon>Mucorineae</taxon>
        <taxon>Rhizopodaceae</taxon>
        <taxon>Rhizopus</taxon>
    </lineage>
</organism>
<name>I1C7D7_RHIO9</name>
<evidence type="ECO:0000256" key="5">
    <source>
        <dbReference type="SAM" id="Coils"/>
    </source>
</evidence>
<evidence type="ECO:0000313" key="7">
    <source>
        <dbReference type="EMBL" id="EIE84364.1"/>
    </source>
</evidence>
<keyword evidence="4" id="KW-0560">Oxidoreductase</keyword>
<keyword evidence="5" id="KW-0175">Coiled coil</keyword>
<dbReference type="STRING" id="246409.I1C7D7"/>
<dbReference type="PRINTS" id="PR00411">
    <property type="entry name" value="PNDRDTASEI"/>
</dbReference>
<dbReference type="InParanoid" id="I1C7D7"/>
<keyword evidence="9" id="KW-1185">Reference proteome</keyword>
<comment type="similarity">
    <text evidence="1">Belongs to the FAD-dependent oxidoreductase family.</text>
</comment>